<gene>
    <name evidence="1" type="ORF">COT33_00855</name>
</gene>
<reference evidence="2" key="1">
    <citation type="submission" date="2017-09" db="EMBL/GenBank/DDBJ databases">
        <title>Depth-based differentiation of microbial function through sediment-hosted aquifers and enrichment of novel symbionts in the deep terrestrial subsurface.</title>
        <authorList>
            <person name="Probst A.J."/>
            <person name="Ladd B."/>
            <person name="Jarett J.K."/>
            <person name="Geller-Mcgrath D.E."/>
            <person name="Sieber C.M.K."/>
            <person name="Emerson J.B."/>
            <person name="Anantharaman K."/>
            <person name="Thomas B.C."/>
            <person name="Malmstrom R."/>
            <person name="Stieglmeier M."/>
            <person name="Klingl A."/>
            <person name="Woyke T."/>
            <person name="Ryan C.M."/>
            <person name="Banfield J.F."/>
        </authorList>
    </citation>
    <scope>NUCLEOTIDE SEQUENCE [LARGE SCALE GENOMIC DNA]</scope>
</reference>
<accession>A0A2H0YML9</accession>
<dbReference type="InterPro" id="IPR035093">
    <property type="entry name" value="RelE/ParE_toxin_dom_sf"/>
</dbReference>
<dbReference type="Proteomes" id="UP000230088">
    <property type="component" value="Unassembled WGS sequence"/>
</dbReference>
<dbReference type="EMBL" id="PEYD01000013">
    <property type="protein sequence ID" value="PIS39656.1"/>
    <property type="molecule type" value="Genomic_DNA"/>
</dbReference>
<evidence type="ECO:0000313" key="1">
    <source>
        <dbReference type="EMBL" id="PIS39656.1"/>
    </source>
</evidence>
<proteinExistence type="predicted"/>
<dbReference type="AlphaFoldDB" id="A0A2H0YML9"/>
<comment type="caution">
    <text evidence="1">The sequence shown here is derived from an EMBL/GenBank/DDBJ whole genome shotgun (WGS) entry which is preliminary data.</text>
</comment>
<dbReference type="SUPFAM" id="SSF143011">
    <property type="entry name" value="RelE-like"/>
    <property type="match status" value="1"/>
</dbReference>
<sequence>MKERRIKEVEYSNKFLKSLKRLPQKIIKEAEKKEEIFKENPFHPTLRTHKLSGKDKESWGFWITYSYRIKFIFLSDEEVLFLDIGAHDIYK</sequence>
<evidence type="ECO:0000313" key="2">
    <source>
        <dbReference type="Proteomes" id="UP000230088"/>
    </source>
</evidence>
<dbReference type="Gene3D" id="3.30.2310.20">
    <property type="entry name" value="RelE-like"/>
    <property type="match status" value="1"/>
</dbReference>
<protein>
    <submittedName>
        <fullName evidence="1">Type II toxin-antitoxin system mRNA interferase toxin, RelE/StbE family</fullName>
    </submittedName>
</protein>
<organism evidence="1 2">
    <name type="scientific">Candidatus Nealsonbacteria bacterium CG08_land_8_20_14_0_20_38_20</name>
    <dbReference type="NCBI Taxonomy" id="1974705"/>
    <lineage>
        <taxon>Bacteria</taxon>
        <taxon>Candidatus Nealsoniibacteriota</taxon>
    </lineage>
</organism>
<name>A0A2H0YML9_9BACT</name>